<keyword evidence="14 15" id="KW-0472">Membrane</keyword>
<dbReference type="InterPro" id="IPR001757">
    <property type="entry name" value="P_typ_ATPase"/>
</dbReference>
<dbReference type="RefSeq" id="WP_210312968.1">
    <property type="nucleotide sequence ID" value="NZ_BMZQ01000002.1"/>
</dbReference>
<evidence type="ECO:0000256" key="9">
    <source>
        <dbReference type="ARBA" id="ARBA00022840"/>
    </source>
</evidence>
<keyword evidence="18" id="KW-1185">Reference proteome</keyword>
<feature type="transmembrane region" description="Helical" evidence="15">
    <location>
        <begin position="108"/>
        <end position="128"/>
    </location>
</feature>
<feature type="transmembrane region" description="Helical" evidence="15">
    <location>
        <begin position="704"/>
        <end position="725"/>
    </location>
</feature>
<dbReference type="GO" id="GO:0055070">
    <property type="term" value="P:copper ion homeostasis"/>
    <property type="evidence" value="ECO:0007669"/>
    <property type="project" value="TreeGrafter"/>
</dbReference>
<dbReference type="AlphaFoldDB" id="A0A8J3DRJ3"/>
<reference evidence="17" key="1">
    <citation type="journal article" date="2014" name="Int. J. Syst. Evol. Microbiol.">
        <title>Complete genome sequence of Corynebacterium casei LMG S-19264T (=DSM 44701T), isolated from a smear-ripened cheese.</title>
        <authorList>
            <consortium name="US DOE Joint Genome Institute (JGI-PGF)"/>
            <person name="Walter F."/>
            <person name="Albersmeier A."/>
            <person name="Kalinowski J."/>
            <person name="Ruckert C."/>
        </authorList>
    </citation>
    <scope>NUCLEOTIDE SEQUENCE</scope>
    <source>
        <strain evidence="17">KCTC 42249</strain>
    </source>
</reference>
<keyword evidence="13" id="KW-0406">Ion transport</keyword>
<keyword evidence="11" id="KW-1278">Translocase</keyword>
<dbReference type="GO" id="GO:0043682">
    <property type="term" value="F:P-type divalent copper transporter activity"/>
    <property type="evidence" value="ECO:0007669"/>
    <property type="project" value="TreeGrafter"/>
</dbReference>
<evidence type="ECO:0000256" key="14">
    <source>
        <dbReference type="ARBA" id="ARBA00023136"/>
    </source>
</evidence>
<dbReference type="Pfam" id="PF00122">
    <property type="entry name" value="E1-E2_ATPase"/>
    <property type="match status" value="1"/>
</dbReference>
<evidence type="ECO:0000256" key="15">
    <source>
        <dbReference type="RuleBase" id="RU362081"/>
    </source>
</evidence>
<dbReference type="GO" id="GO:0016887">
    <property type="term" value="F:ATP hydrolysis activity"/>
    <property type="evidence" value="ECO:0007669"/>
    <property type="project" value="InterPro"/>
</dbReference>
<evidence type="ECO:0000256" key="10">
    <source>
        <dbReference type="ARBA" id="ARBA00022842"/>
    </source>
</evidence>
<accession>A0A8J3DRJ3</accession>
<dbReference type="NCBIfam" id="TIGR01494">
    <property type="entry name" value="ATPase_P-type"/>
    <property type="match status" value="1"/>
</dbReference>
<dbReference type="InterPro" id="IPR027256">
    <property type="entry name" value="P-typ_ATPase_IB"/>
</dbReference>
<dbReference type="InterPro" id="IPR023214">
    <property type="entry name" value="HAD_sf"/>
</dbReference>
<dbReference type="InterPro" id="IPR036163">
    <property type="entry name" value="HMA_dom_sf"/>
</dbReference>
<evidence type="ECO:0000256" key="7">
    <source>
        <dbReference type="ARBA" id="ARBA00022723"/>
    </source>
</evidence>
<evidence type="ECO:0000256" key="8">
    <source>
        <dbReference type="ARBA" id="ARBA00022741"/>
    </source>
</evidence>
<feature type="transmembrane region" description="Helical" evidence="15">
    <location>
        <begin position="384"/>
        <end position="406"/>
    </location>
</feature>
<keyword evidence="4 15" id="KW-1003">Cell membrane</keyword>
<dbReference type="PRINTS" id="PR00119">
    <property type="entry name" value="CATATPASE"/>
</dbReference>
<keyword evidence="10" id="KW-0460">Magnesium</keyword>
<dbReference type="GO" id="GO:0005524">
    <property type="term" value="F:ATP binding"/>
    <property type="evidence" value="ECO:0007669"/>
    <property type="project" value="UniProtKB-UniRule"/>
</dbReference>
<keyword evidence="8 15" id="KW-0547">Nucleotide-binding</keyword>
<dbReference type="NCBIfam" id="TIGR01512">
    <property type="entry name" value="ATPase-IB2_Cd"/>
    <property type="match status" value="1"/>
</dbReference>
<dbReference type="PANTHER" id="PTHR43520">
    <property type="entry name" value="ATP7, ISOFORM B"/>
    <property type="match status" value="1"/>
</dbReference>
<keyword evidence="12 15" id="KW-1133">Transmembrane helix</keyword>
<evidence type="ECO:0000256" key="4">
    <source>
        <dbReference type="ARBA" id="ARBA00022475"/>
    </source>
</evidence>
<dbReference type="CDD" id="cd00371">
    <property type="entry name" value="HMA"/>
    <property type="match status" value="1"/>
</dbReference>
<dbReference type="InterPro" id="IPR008250">
    <property type="entry name" value="ATPase_P-typ_transduc_dom_A_sf"/>
</dbReference>
<proteinExistence type="inferred from homology"/>
<sequence length="742" mass="76936">MSATTLSSPSRLIDPSFIRTAKDGTRSLDLLVDDMHCAGCLAKVERTANAVPGVAHARANLTTKRLAVDLDAGGSPEAVLEALHKAGRSARPFDPGVSTENNSEASELIRCMAVAGFASMNVMLLSVSVWSGADGSTRDLFYWLSAMIAIPTVIYSGRPFFRSAWNALRHGRTNMDVPIAIGVTGATALSLYETITSGEHAWFDGSVALLFFLLVGRVLDNRMRDVARGAAARLLTLAPTVASLVLEDGRARDIPISSVRIGDVLRVLPGERVPVDGVVTSGASDLDRALLTGESVPEAVSEGTLIHAGANNLTGPLEMRATAPANETVLAGIIRLMEKVERPDGRFVRLADRASRLYAPAVHSAAFLTLIGWLMLGYGVHPAVTAAVAVLIITCPCALGLAVPAVQVVAAGRLLSAGIILKDGAALEKLSEIDTVVFDKTGTLTRGTPLLAEGPEAGDAWSVATALAGGSRHPLSRALAEAADAQGIRPAPVTGLAERPGFGVEASWNGVPVRLGRANWVDAPSNTQSGLSEVWLRIGDETPQPFLFSDELRTDAKQTIAELQALGLDVRLISGDAQGAVDRVASQAGITQSLAGCLPGGKVEALQALAREGRKVLMVGDGLNDAPALAAAHVSISPASGADIAQAAAGIVFTGENLAPVLQSVVTARKARRKIFSNFSLAIGYNVIAVPIAVLGFATPLIAAVSMSASSILVIANALTLGLSLRKVGMRNAAKPATGIAS</sequence>
<feature type="transmembrane region" description="Helical" evidence="15">
    <location>
        <begin position="201"/>
        <end position="219"/>
    </location>
</feature>
<dbReference type="InterPro" id="IPR023298">
    <property type="entry name" value="ATPase_P-typ_TM_dom_sf"/>
</dbReference>
<dbReference type="SUPFAM" id="SSF81653">
    <property type="entry name" value="Calcium ATPase, transduction domain A"/>
    <property type="match status" value="1"/>
</dbReference>
<dbReference type="GO" id="GO:0005886">
    <property type="term" value="C:plasma membrane"/>
    <property type="evidence" value="ECO:0007669"/>
    <property type="project" value="UniProtKB-SubCell"/>
</dbReference>
<evidence type="ECO:0000256" key="11">
    <source>
        <dbReference type="ARBA" id="ARBA00022967"/>
    </source>
</evidence>
<dbReference type="SUPFAM" id="SSF81665">
    <property type="entry name" value="Calcium ATPase, transmembrane domain M"/>
    <property type="match status" value="1"/>
</dbReference>
<comment type="caution">
    <text evidence="17">The sequence shown here is derived from an EMBL/GenBank/DDBJ whole genome shotgun (WGS) entry which is preliminary data.</text>
</comment>
<dbReference type="InterPro" id="IPR018303">
    <property type="entry name" value="ATPase_P-typ_P_site"/>
</dbReference>
<dbReference type="GO" id="GO:0005507">
    <property type="term" value="F:copper ion binding"/>
    <property type="evidence" value="ECO:0007669"/>
    <property type="project" value="TreeGrafter"/>
</dbReference>
<evidence type="ECO:0000256" key="13">
    <source>
        <dbReference type="ARBA" id="ARBA00023065"/>
    </source>
</evidence>
<protein>
    <submittedName>
        <fullName evidence="17">Copper-translocating P-type ATPase</fullName>
    </submittedName>
</protein>
<feature type="transmembrane region" description="Helical" evidence="15">
    <location>
        <begin position="679"/>
        <end position="698"/>
    </location>
</feature>
<dbReference type="Gene3D" id="3.30.70.100">
    <property type="match status" value="1"/>
</dbReference>
<evidence type="ECO:0000256" key="2">
    <source>
        <dbReference type="ARBA" id="ARBA00006024"/>
    </source>
</evidence>
<keyword evidence="7 15" id="KW-0479">Metal-binding</keyword>
<evidence type="ECO:0000313" key="17">
    <source>
        <dbReference type="EMBL" id="GHD17715.1"/>
    </source>
</evidence>
<comment type="similarity">
    <text evidence="2 15">Belongs to the cation transport ATPase (P-type) (TC 3.A.3) family. Type IB subfamily.</text>
</comment>
<dbReference type="Proteomes" id="UP000630142">
    <property type="component" value="Unassembled WGS sequence"/>
</dbReference>
<name>A0A8J3DRJ3_9HYPH</name>
<dbReference type="PROSITE" id="PS00154">
    <property type="entry name" value="ATPASE_E1_E2"/>
    <property type="match status" value="1"/>
</dbReference>
<dbReference type="NCBIfam" id="TIGR01511">
    <property type="entry name" value="ATPase-IB1_Cu"/>
    <property type="match status" value="1"/>
</dbReference>
<keyword evidence="6 15" id="KW-0812">Transmembrane</keyword>
<reference evidence="17" key="2">
    <citation type="submission" date="2020-09" db="EMBL/GenBank/DDBJ databases">
        <authorList>
            <person name="Sun Q."/>
            <person name="Kim S."/>
        </authorList>
    </citation>
    <scope>NUCLEOTIDE SEQUENCE</scope>
    <source>
        <strain evidence="17">KCTC 42249</strain>
    </source>
</reference>
<organism evidence="17 18">
    <name type="scientific">Tianweitania populi</name>
    <dbReference type="NCBI Taxonomy" id="1607949"/>
    <lineage>
        <taxon>Bacteria</taxon>
        <taxon>Pseudomonadati</taxon>
        <taxon>Pseudomonadota</taxon>
        <taxon>Alphaproteobacteria</taxon>
        <taxon>Hyphomicrobiales</taxon>
        <taxon>Phyllobacteriaceae</taxon>
        <taxon>Tianweitania</taxon>
    </lineage>
</organism>
<dbReference type="Gene3D" id="3.40.1110.10">
    <property type="entry name" value="Calcium-transporting ATPase, cytoplasmic domain N"/>
    <property type="match status" value="1"/>
</dbReference>
<gene>
    <name evidence="17" type="primary">fixI1</name>
    <name evidence="17" type="ORF">GCM10016234_27170</name>
</gene>
<dbReference type="InterPro" id="IPR006121">
    <property type="entry name" value="HMA_dom"/>
</dbReference>
<dbReference type="InterPro" id="IPR023299">
    <property type="entry name" value="ATPase_P-typ_cyto_dom_N"/>
</dbReference>
<feature type="transmembrane region" description="Helical" evidence="15">
    <location>
        <begin position="140"/>
        <end position="157"/>
    </location>
</feature>
<feature type="transmembrane region" description="Helical" evidence="15">
    <location>
        <begin position="177"/>
        <end position="195"/>
    </location>
</feature>
<keyword evidence="9 15" id="KW-0067">ATP-binding</keyword>
<dbReference type="NCBIfam" id="TIGR01525">
    <property type="entry name" value="ATPase-IB_hvy"/>
    <property type="match status" value="1"/>
</dbReference>
<comment type="subcellular location">
    <subcellularLocation>
        <location evidence="1">Cell membrane</location>
        <topology evidence="1">Multi-pass membrane protein</topology>
    </subcellularLocation>
</comment>
<feature type="transmembrane region" description="Helical" evidence="15">
    <location>
        <begin position="357"/>
        <end position="378"/>
    </location>
</feature>
<dbReference type="InterPro" id="IPR059000">
    <property type="entry name" value="ATPase_P-type_domA"/>
</dbReference>
<dbReference type="EMBL" id="BMZQ01000002">
    <property type="protein sequence ID" value="GHD17715.1"/>
    <property type="molecule type" value="Genomic_DNA"/>
</dbReference>
<dbReference type="Gene3D" id="2.70.150.10">
    <property type="entry name" value="Calcium-transporting ATPase, cytoplasmic transduction domain A"/>
    <property type="match status" value="1"/>
</dbReference>
<dbReference type="Gene3D" id="3.40.50.1000">
    <property type="entry name" value="HAD superfamily/HAD-like"/>
    <property type="match status" value="1"/>
</dbReference>
<dbReference type="Pfam" id="PF00403">
    <property type="entry name" value="HMA"/>
    <property type="match status" value="1"/>
</dbReference>
<dbReference type="PANTHER" id="PTHR43520:SF5">
    <property type="entry name" value="CATION-TRANSPORTING P-TYPE ATPASE-RELATED"/>
    <property type="match status" value="1"/>
</dbReference>
<dbReference type="SUPFAM" id="SSF55008">
    <property type="entry name" value="HMA, heavy metal-associated domain"/>
    <property type="match status" value="1"/>
</dbReference>
<dbReference type="PROSITE" id="PS50846">
    <property type="entry name" value="HMA_2"/>
    <property type="match status" value="1"/>
</dbReference>
<keyword evidence="3" id="KW-0813">Transport</keyword>
<evidence type="ECO:0000256" key="5">
    <source>
        <dbReference type="ARBA" id="ARBA00022553"/>
    </source>
</evidence>
<dbReference type="InterPro" id="IPR036412">
    <property type="entry name" value="HAD-like_sf"/>
</dbReference>
<evidence type="ECO:0000256" key="12">
    <source>
        <dbReference type="ARBA" id="ARBA00022989"/>
    </source>
</evidence>
<evidence type="ECO:0000256" key="6">
    <source>
        <dbReference type="ARBA" id="ARBA00022692"/>
    </source>
</evidence>
<feature type="domain" description="HMA" evidence="16">
    <location>
        <begin position="26"/>
        <end position="91"/>
    </location>
</feature>
<keyword evidence="5" id="KW-0597">Phosphoprotein</keyword>
<evidence type="ECO:0000259" key="16">
    <source>
        <dbReference type="PROSITE" id="PS50846"/>
    </source>
</evidence>
<dbReference type="SUPFAM" id="SSF56784">
    <property type="entry name" value="HAD-like"/>
    <property type="match status" value="1"/>
</dbReference>
<evidence type="ECO:0000313" key="18">
    <source>
        <dbReference type="Proteomes" id="UP000630142"/>
    </source>
</evidence>
<dbReference type="Pfam" id="PF00702">
    <property type="entry name" value="Hydrolase"/>
    <property type="match status" value="1"/>
</dbReference>
<evidence type="ECO:0000256" key="1">
    <source>
        <dbReference type="ARBA" id="ARBA00004651"/>
    </source>
</evidence>
<evidence type="ECO:0000256" key="3">
    <source>
        <dbReference type="ARBA" id="ARBA00022448"/>
    </source>
</evidence>